<evidence type="ECO:0000256" key="8">
    <source>
        <dbReference type="PIRSR" id="PIRSR608901-2"/>
    </source>
</evidence>
<reference evidence="10 11" key="1">
    <citation type="submission" date="2019-04" db="EMBL/GenBank/DDBJ databases">
        <title>High contiguity whole genome sequence and gene annotation resource for two Venturia nashicola isolates.</title>
        <authorList>
            <person name="Prokchorchik M."/>
            <person name="Won K."/>
            <person name="Lee Y."/>
            <person name="Choi E.D."/>
            <person name="Segonzac C."/>
            <person name="Sohn K.H."/>
        </authorList>
    </citation>
    <scope>NUCLEOTIDE SEQUENCE [LARGE SCALE GENOMIC DNA]</scope>
    <source>
        <strain evidence="10 11">PRI2</strain>
    </source>
</reference>
<keyword evidence="8" id="KW-0862">Zinc</keyword>
<evidence type="ECO:0000256" key="1">
    <source>
        <dbReference type="ARBA" id="ARBA00004141"/>
    </source>
</evidence>
<dbReference type="GO" id="GO:0005789">
    <property type="term" value="C:endoplasmic reticulum membrane"/>
    <property type="evidence" value="ECO:0007669"/>
    <property type="project" value="TreeGrafter"/>
</dbReference>
<organism evidence="10 11">
    <name type="scientific">Venturia nashicola</name>
    <dbReference type="NCBI Taxonomy" id="86259"/>
    <lineage>
        <taxon>Eukaryota</taxon>
        <taxon>Fungi</taxon>
        <taxon>Dikarya</taxon>
        <taxon>Ascomycota</taxon>
        <taxon>Pezizomycotina</taxon>
        <taxon>Dothideomycetes</taxon>
        <taxon>Pleosporomycetidae</taxon>
        <taxon>Venturiales</taxon>
        <taxon>Venturiaceae</taxon>
        <taxon>Venturia</taxon>
    </lineage>
</organism>
<feature type="binding site" evidence="7">
    <location>
        <position position="57"/>
    </location>
    <ligand>
        <name>Ca(2+)</name>
        <dbReference type="ChEBI" id="CHEBI:29108"/>
    </ligand>
</feature>
<feature type="transmembrane region" description="Helical" evidence="9">
    <location>
        <begin position="112"/>
        <end position="132"/>
    </location>
</feature>
<feature type="transmembrane region" description="Helical" evidence="9">
    <location>
        <begin position="139"/>
        <end position="161"/>
    </location>
</feature>
<dbReference type="GO" id="GO:0046513">
    <property type="term" value="P:ceramide biosynthetic process"/>
    <property type="evidence" value="ECO:0007669"/>
    <property type="project" value="TreeGrafter"/>
</dbReference>
<dbReference type="AlphaFoldDB" id="A0A4Z1P243"/>
<feature type="transmembrane region" description="Helical" evidence="9">
    <location>
        <begin position="277"/>
        <end position="297"/>
    </location>
</feature>
<evidence type="ECO:0000256" key="3">
    <source>
        <dbReference type="ARBA" id="ARBA00022692"/>
    </source>
</evidence>
<keyword evidence="5 9" id="KW-1133">Transmembrane helix</keyword>
<feature type="binding site" evidence="7">
    <location>
        <position position="29"/>
    </location>
    <ligand>
        <name>Ca(2+)</name>
        <dbReference type="ChEBI" id="CHEBI:29108"/>
    </ligand>
</feature>
<feature type="binding site" evidence="7">
    <location>
        <position position="44"/>
    </location>
    <ligand>
        <name>Ca(2+)</name>
        <dbReference type="ChEBI" id="CHEBI:29108"/>
    </ligand>
</feature>
<dbReference type="Pfam" id="PF05875">
    <property type="entry name" value="Ceramidase"/>
    <property type="match status" value="1"/>
</dbReference>
<comment type="subcellular location">
    <subcellularLocation>
        <location evidence="1">Membrane</location>
        <topology evidence="1">Multi-pass membrane protein</topology>
    </subcellularLocation>
</comment>
<dbReference type="InterPro" id="IPR008901">
    <property type="entry name" value="ACER"/>
</dbReference>
<dbReference type="GO" id="GO:0046872">
    <property type="term" value="F:metal ion binding"/>
    <property type="evidence" value="ECO:0007669"/>
    <property type="project" value="UniProtKB-KW"/>
</dbReference>
<keyword evidence="6 9" id="KW-0472">Membrane</keyword>
<proteinExistence type="inferred from homology"/>
<protein>
    <submittedName>
        <fullName evidence="10">Alkaline ceramidase-like protein</fullName>
    </submittedName>
</protein>
<evidence type="ECO:0000256" key="2">
    <source>
        <dbReference type="ARBA" id="ARBA00009780"/>
    </source>
</evidence>
<feature type="binding site" evidence="8">
    <location>
        <position position="105"/>
    </location>
    <ligand>
        <name>Zn(2+)</name>
        <dbReference type="ChEBI" id="CHEBI:29105"/>
        <note>catalytic</note>
    </ligand>
</feature>
<gene>
    <name evidence="10" type="ORF">E6O75_ATG04868</name>
</gene>
<keyword evidence="4" id="KW-0378">Hydrolase</keyword>
<evidence type="ECO:0000256" key="7">
    <source>
        <dbReference type="PIRSR" id="PIRSR608901-1"/>
    </source>
</evidence>
<evidence type="ECO:0000313" key="10">
    <source>
        <dbReference type="EMBL" id="TID21473.1"/>
    </source>
</evidence>
<evidence type="ECO:0000313" key="11">
    <source>
        <dbReference type="Proteomes" id="UP000298493"/>
    </source>
</evidence>
<dbReference type="PANTHER" id="PTHR46187:SF3">
    <property type="entry name" value="ALKALINE CERAMIDASE 3"/>
    <property type="match status" value="1"/>
</dbReference>
<name>A0A4Z1P243_9PEZI</name>
<feature type="transmembrane region" description="Helical" evidence="9">
    <location>
        <begin position="86"/>
        <end position="106"/>
    </location>
</feature>
<feature type="transmembrane region" description="Helical" evidence="9">
    <location>
        <begin position="167"/>
        <end position="185"/>
    </location>
</feature>
<comment type="cofactor">
    <cofactor evidence="8">
        <name>Zn(2+)</name>
        <dbReference type="ChEBI" id="CHEBI:29105"/>
    </cofactor>
</comment>
<dbReference type="PANTHER" id="PTHR46187">
    <property type="entry name" value="ALKALINE CERAMIDASE 3"/>
    <property type="match status" value="1"/>
</dbReference>
<dbReference type="GO" id="GO:0016811">
    <property type="term" value="F:hydrolase activity, acting on carbon-nitrogen (but not peptide) bonds, in linear amides"/>
    <property type="evidence" value="ECO:0007669"/>
    <property type="project" value="InterPro"/>
</dbReference>
<comment type="similarity">
    <text evidence="2">Belongs to the alkaline ceramidase family.</text>
</comment>
<dbReference type="EMBL" id="SNSC02000009">
    <property type="protein sequence ID" value="TID21473.1"/>
    <property type="molecule type" value="Genomic_DNA"/>
</dbReference>
<keyword evidence="3 9" id="KW-0812">Transmembrane</keyword>
<evidence type="ECO:0000256" key="9">
    <source>
        <dbReference type="SAM" id="Phobius"/>
    </source>
</evidence>
<feature type="transmembrane region" description="Helical" evidence="9">
    <location>
        <begin position="230"/>
        <end position="248"/>
    </location>
</feature>
<feature type="binding site" evidence="8">
    <location>
        <position position="280"/>
    </location>
    <ligand>
        <name>Zn(2+)</name>
        <dbReference type="ChEBI" id="CHEBI:29105"/>
        <note>catalytic</note>
    </ligand>
</feature>
<accession>A0A4Z1P243</accession>
<keyword evidence="7" id="KW-0106">Calcium</keyword>
<comment type="caution">
    <text evidence="10">The sequence shown here is derived from an EMBL/GenBank/DDBJ whole genome shotgun (WGS) entry which is preliminary data.</text>
</comment>
<evidence type="ECO:0000256" key="6">
    <source>
        <dbReference type="ARBA" id="ARBA00023136"/>
    </source>
</evidence>
<feature type="binding site" evidence="8">
    <location>
        <position position="276"/>
    </location>
    <ligand>
        <name>Zn(2+)</name>
        <dbReference type="ChEBI" id="CHEBI:29105"/>
        <note>catalytic</note>
    </ligand>
</feature>
<keyword evidence="7" id="KW-0479">Metal-binding</keyword>
<evidence type="ECO:0000256" key="4">
    <source>
        <dbReference type="ARBA" id="ARBA00022801"/>
    </source>
</evidence>
<dbReference type="Proteomes" id="UP000298493">
    <property type="component" value="Unassembled WGS sequence"/>
</dbReference>
<keyword evidence="11" id="KW-1185">Reference proteome</keyword>
<dbReference type="GO" id="GO:0046514">
    <property type="term" value="P:ceramide catabolic process"/>
    <property type="evidence" value="ECO:0007669"/>
    <property type="project" value="TreeGrafter"/>
</dbReference>
<sequence>MLSWLPSIAYPPAGDGYWSPITSTLNWCEEARSLTSIFKASHNNHLQDYYATPYVAEIVNTCTNSFFLYLGAKGIYNTLKEGHEKIFLVTFCGYLLVGTGSIFFHMTLKYPWQLVDELSMIYTTCIMFYATFSHKQTTTYAAVLGLALLVLSVLITTYYHYLQDPTFHQVSYAILTAIVLLRAMWVMEVNIRPSISARERELREKSSMPPPEKAELERQDKRDLKIVNEMWTMIFYGLGTFLGGFFIWNLDNIFCSSLIPWRHQIGLPWGILLEGHGWWHVMTGIGAYFYITWGIWLRQCLNNKQDQCEMYWPSAFSFPVIRNKRDPSGIASNGAAQNGASVKKEL</sequence>
<dbReference type="STRING" id="86259.A0A4Z1P243"/>
<feature type="binding site" evidence="7">
    <location>
        <position position="27"/>
    </location>
    <ligand>
        <name>Ca(2+)</name>
        <dbReference type="ChEBI" id="CHEBI:29108"/>
    </ligand>
</feature>
<evidence type="ECO:0000256" key="5">
    <source>
        <dbReference type="ARBA" id="ARBA00022989"/>
    </source>
</evidence>